<dbReference type="InterPro" id="IPR003362">
    <property type="entry name" value="Bact_transf"/>
</dbReference>
<evidence type="ECO:0000256" key="6">
    <source>
        <dbReference type="ARBA" id="ARBA00022989"/>
    </source>
</evidence>
<evidence type="ECO:0000313" key="12">
    <source>
        <dbReference type="EMBL" id="MBK1658095.1"/>
    </source>
</evidence>
<keyword evidence="6 10" id="KW-1133">Transmembrane helix</keyword>
<comment type="caution">
    <text evidence="12">The sequence shown here is derived from an EMBL/GenBank/DDBJ whole genome shotgun (WGS) entry which is preliminary data.</text>
</comment>
<name>A0ABS1CUC4_9PROT</name>
<evidence type="ECO:0000256" key="7">
    <source>
        <dbReference type="ARBA" id="ARBA00023136"/>
    </source>
</evidence>
<evidence type="ECO:0000256" key="1">
    <source>
        <dbReference type="ARBA" id="ARBA00004236"/>
    </source>
</evidence>
<evidence type="ECO:0000256" key="8">
    <source>
        <dbReference type="ARBA" id="ARBA00023169"/>
    </source>
</evidence>
<keyword evidence="7 10" id="KW-0472">Membrane</keyword>
<dbReference type="RefSeq" id="WP_133219014.1">
    <property type="nucleotide sequence ID" value="NZ_NRSG01000038.1"/>
</dbReference>
<evidence type="ECO:0000259" key="11">
    <source>
        <dbReference type="Pfam" id="PF02397"/>
    </source>
</evidence>
<sequence length="228" mass="25336">MLTENWPRIGPEDQQPPPRRAGSILRTSCKRLVDVLGASIMLVLLTPACALIAAAVALDGGPILYAHTRVGRQGRSFRCYKFRSMVPQADRVLADLLQDPQMRAAWETKRKLPRDARVTRIGRILRVTSLDELPQLFNVLRGDMSLVGPRPVVREELERHYARLGAQAAYLSVRPGITGLWQVSGRSDTSYDSRVLLDLAYVEEQSILTDLAILLRTPAAVLRGRGAC</sequence>
<evidence type="ECO:0000256" key="5">
    <source>
        <dbReference type="ARBA" id="ARBA00022692"/>
    </source>
</evidence>
<reference evidence="12 13" key="1">
    <citation type="journal article" date="2020" name="Microorganisms">
        <title>Osmotic Adaptation and Compatible Solute Biosynthesis of Phototrophic Bacteria as Revealed from Genome Analyses.</title>
        <authorList>
            <person name="Imhoff J.F."/>
            <person name="Rahn T."/>
            <person name="Kunzel S."/>
            <person name="Keller A."/>
            <person name="Neulinger S.C."/>
        </authorList>
    </citation>
    <scope>NUCLEOTIDE SEQUENCE [LARGE SCALE GENOMIC DNA]</scope>
    <source>
        <strain evidence="12 13">DSM 15382</strain>
    </source>
</reference>
<feature type="transmembrane region" description="Helical" evidence="10">
    <location>
        <begin position="35"/>
        <end position="58"/>
    </location>
</feature>
<evidence type="ECO:0000256" key="3">
    <source>
        <dbReference type="ARBA" id="ARBA00022475"/>
    </source>
</evidence>
<dbReference type="Pfam" id="PF02397">
    <property type="entry name" value="Bac_transf"/>
    <property type="match status" value="1"/>
</dbReference>
<comment type="subcellular location">
    <subcellularLocation>
        <location evidence="1">Cell membrane</location>
    </subcellularLocation>
</comment>
<organism evidence="12 13">
    <name type="scientific">Paracraurococcus ruber</name>
    <dbReference type="NCBI Taxonomy" id="77675"/>
    <lineage>
        <taxon>Bacteria</taxon>
        <taxon>Pseudomonadati</taxon>
        <taxon>Pseudomonadota</taxon>
        <taxon>Alphaproteobacteria</taxon>
        <taxon>Acetobacterales</taxon>
        <taxon>Roseomonadaceae</taxon>
        <taxon>Paracraurococcus</taxon>
    </lineage>
</organism>
<dbReference type="Proteomes" id="UP000697995">
    <property type="component" value="Unassembled WGS sequence"/>
</dbReference>
<keyword evidence="3" id="KW-1003">Cell membrane</keyword>
<protein>
    <recommendedName>
        <fullName evidence="11">Bacterial sugar transferase domain-containing protein</fullName>
    </recommendedName>
</protein>
<proteinExistence type="inferred from homology"/>
<feature type="region of interest" description="Disordered" evidence="9">
    <location>
        <begin position="1"/>
        <end position="22"/>
    </location>
</feature>
<dbReference type="PANTHER" id="PTHR30576">
    <property type="entry name" value="COLANIC BIOSYNTHESIS UDP-GLUCOSE LIPID CARRIER TRANSFERASE"/>
    <property type="match status" value="1"/>
</dbReference>
<feature type="domain" description="Bacterial sugar transferase" evidence="11">
    <location>
        <begin position="30"/>
        <end position="222"/>
    </location>
</feature>
<comment type="similarity">
    <text evidence="2">Belongs to the bacterial sugar transferase family.</text>
</comment>
<keyword evidence="8" id="KW-0270">Exopolysaccharide synthesis</keyword>
<accession>A0ABS1CUC4</accession>
<gene>
    <name evidence="12" type="ORF">CKO45_07620</name>
</gene>
<evidence type="ECO:0000256" key="10">
    <source>
        <dbReference type="SAM" id="Phobius"/>
    </source>
</evidence>
<keyword evidence="5 10" id="KW-0812">Transmembrane</keyword>
<evidence type="ECO:0000256" key="9">
    <source>
        <dbReference type="SAM" id="MobiDB-lite"/>
    </source>
</evidence>
<keyword evidence="13" id="KW-1185">Reference proteome</keyword>
<dbReference type="PANTHER" id="PTHR30576:SF4">
    <property type="entry name" value="UNDECAPRENYL-PHOSPHATE GALACTOSE PHOSPHOTRANSFERASE"/>
    <property type="match status" value="1"/>
</dbReference>
<dbReference type="EMBL" id="NRSG01000038">
    <property type="protein sequence ID" value="MBK1658095.1"/>
    <property type="molecule type" value="Genomic_DNA"/>
</dbReference>
<evidence type="ECO:0000313" key="13">
    <source>
        <dbReference type="Proteomes" id="UP000697995"/>
    </source>
</evidence>
<keyword evidence="4" id="KW-0808">Transferase</keyword>
<evidence type="ECO:0000256" key="4">
    <source>
        <dbReference type="ARBA" id="ARBA00022679"/>
    </source>
</evidence>
<evidence type="ECO:0000256" key="2">
    <source>
        <dbReference type="ARBA" id="ARBA00006464"/>
    </source>
</evidence>